<dbReference type="InterPro" id="IPR053134">
    <property type="entry name" value="RNA-dir_DNA_polymerase"/>
</dbReference>
<proteinExistence type="predicted"/>
<reference evidence="1 2" key="1">
    <citation type="submission" date="2016-03" db="EMBL/GenBank/DDBJ databases">
        <title>EvidentialGene: Evidence-directed Construction of Genes on Genomes.</title>
        <authorList>
            <person name="Gilbert D.G."/>
            <person name="Choi J.-H."/>
            <person name="Mockaitis K."/>
            <person name="Colbourne J."/>
            <person name="Pfrender M."/>
        </authorList>
    </citation>
    <scope>NUCLEOTIDE SEQUENCE [LARGE SCALE GENOMIC DNA]</scope>
    <source>
        <strain evidence="1 2">Xinb3</strain>
        <tissue evidence="1">Complete organism</tissue>
    </source>
</reference>
<dbReference type="PANTHER" id="PTHR24559:SF444">
    <property type="entry name" value="REVERSE TRANSCRIPTASE DOMAIN-CONTAINING PROTEIN"/>
    <property type="match status" value="1"/>
</dbReference>
<dbReference type="GO" id="GO:0071897">
    <property type="term" value="P:DNA biosynthetic process"/>
    <property type="evidence" value="ECO:0007669"/>
    <property type="project" value="UniProtKB-ARBA"/>
</dbReference>
<evidence type="ECO:0000313" key="2">
    <source>
        <dbReference type="Proteomes" id="UP000076858"/>
    </source>
</evidence>
<dbReference type="InterPro" id="IPR043128">
    <property type="entry name" value="Rev_trsase/Diguanyl_cyclase"/>
</dbReference>
<organism evidence="1 2">
    <name type="scientific">Daphnia magna</name>
    <dbReference type="NCBI Taxonomy" id="35525"/>
    <lineage>
        <taxon>Eukaryota</taxon>
        <taxon>Metazoa</taxon>
        <taxon>Ecdysozoa</taxon>
        <taxon>Arthropoda</taxon>
        <taxon>Crustacea</taxon>
        <taxon>Branchiopoda</taxon>
        <taxon>Diplostraca</taxon>
        <taxon>Cladocera</taxon>
        <taxon>Anomopoda</taxon>
        <taxon>Daphniidae</taxon>
        <taxon>Daphnia</taxon>
    </lineage>
</organism>
<protein>
    <recommendedName>
        <fullName evidence="3">Reverse transcriptase domain-containing protein</fullName>
    </recommendedName>
</protein>
<dbReference type="Gene3D" id="3.10.10.10">
    <property type="entry name" value="HIV Type 1 Reverse Transcriptase, subunit A, domain 1"/>
    <property type="match status" value="1"/>
</dbReference>
<sequence>DEALAEIPSKEKQALLELLENHAHLFAFKTEDLGKTGLVKHTIDTQGKGPLRSRPYRNSPRQKEVAEEIIQELLRHKIIRPSVSPWASPIVLVRKKSGEERLCIDYRKLNSITKKDSFPLPRIDDVLDLLQGQKLFST</sequence>
<dbReference type="AlphaFoldDB" id="A0A164EJ71"/>
<evidence type="ECO:0000313" key="1">
    <source>
        <dbReference type="EMBL" id="KZR96838.1"/>
    </source>
</evidence>
<dbReference type="Proteomes" id="UP000076858">
    <property type="component" value="Unassembled WGS sequence"/>
</dbReference>
<name>A0A164EJ71_9CRUS</name>
<evidence type="ECO:0008006" key="3">
    <source>
        <dbReference type="Google" id="ProtNLM"/>
    </source>
</evidence>
<dbReference type="SUPFAM" id="SSF56672">
    <property type="entry name" value="DNA/RNA polymerases"/>
    <property type="match status" value="1"/>
</dbReference>
<dbReference type="PANTHER" id="PTHR24559">
    <property type="entry name" value="TRANSPOSON TY3-I GAG-POL POLYPROTEIN"/>
    <property type="match status" value="1"/>
</dbReference>
<dbReference type="InterPro" id="IPR043502">
    <property type="entry name" value="DNA/RNA_pol_sf"/>
</dbReference>
<dbReference type="EMBL" id="LRGB01023532">
    <property type="protein sequence ID" value="KZR96838.1"/>
    <property type="molecule type" value="Genomic_DNA"/>
</dbReference>
<comment type="caution">
    <text evidence="1">The sequence shown here is derived from an EMBL/GenBank/DDBJ whole genome shotgun (WGS) entry which is preliminary data.</text>
</comment>
<gene>
    <name evidence="1" type="ORF">APZ42_008606</name>
</gene>
<dbReference type="CDD" id="cd01647">
    <property type="entry name" value="RT_LTR"/>
    <property type="match status" value="1"/>
</dbReference>
<dbReference type="STRING" id="35525.A0A164EJ71"/>
<feature type="non-terminal residue" evidence="1">
    <location>
        <position position="1"/>
    </location>
</feature>
<accession>A0A164EJ71</accession>
<feature type="non-terminal residue" evidence="1">
    <location>
        <position position="138"/>
    </location>
</feature>
<keyword evidence="2" id="KW-1185">Reference proteome</keyword>
<dbReference type="Gene3D" id="3.30.70.270">
    <property type="match status" value="1"/>
</dbReference>